<keyword evidence="3" id="KW-1185">Reference proteome</keyword>
<gene>
    <name evidence="2" type="ORF">Agub_g1227</name>
</gene>
<reference evidence="2 3" key="1">
    <citation type="journal article" date="2021" name="Sci. Rep.">
        <title>Genome sequencing of the multicellular alga Astrephomene provides insights into convergent evolution of germ-soma differentiation.</title>
        <authorList>
            <person name="Yamashita S."/>
            <person name="Yamamoto K."/>
            <person name="Matsuzaki R."/>
            <person name="Suzuki S."/>
            <person name="Yamaguchi H."/>
            <person name="Hirooka S."/>
            <person name="Minakuchi Y."/>
            <person name="Miyagishima S."/>
            <person name="Kawachi M."/>
            <person name="Toyoda A."/>
            <person name="Nozaki H."/>
        </authorList>
    </citation>
    <scope>NUCLEOTIDE SEQUENCE [LARGE SCALE GENOMIC DNA]</scope>
    <source>
        <strain evidence="2 3">NIES-4017</strain>
    </source>
</reference>
<sequence length="193" mass="21986">MLPRSKQLRASDPHDALAQKRARANPTPDDDDDAADAEWDEEPTIDKLEAGEHYLVDLQGEPYPTGVVQLLSKDLAKDPDQPHLRSKREDAVLKCQWYLRIGDTALGQAHVREAQRDTNRDAGGCRTTVRDAPPGAEQPVNLLWLCRDNCWGSLKRSHIIRRVEVRRLRPGDPVPPVEKDVYYVQQSYSKRFK</sequence>
<feature type="region of interest" description="Disordered" evidence="1">
    <location>
        <begin position="1"/>
        <end position="44"/>
    </location>
</feature>
<feature type="non-terminal residue" evidence="2">
    <location>
        <position position="1"/>
    </location>
</feature>
<evidence type="ECO:0000256" key="1">
    <source>
        <dbReference type="SAM" id="MobiDB-lite"/>
    </source>
</evidence>
<feature type="compositionally biased region" description="Basic and acidic residues" evidence="1">
    <location>
        <begin position="9"/>
        <end position="18"/>
    </location>
</feature>
<proteinExistence type="predicted"/>
<feature type="compositionally biased region" description="Acidic residues" evidence="1">
    <location>
        <begin position="28"/>
        <end position="43"/>
    </location>
</feature>
<feature type="region of interest" description="Disordered" evidence="1">
    <location>
        <begin position="113"/>
        <end position="132"/>
    </location>
</feature>
<name>A0AAD3HH48_9CHLO</name>
<accession>A0AAD3HH48</accession>
<organism evidence="2 3">
    <name type="scientific">Astrephomene gubernaculifera</name>
    <dbReference type="NCBI Taxonomy" id="47775"/>
    <lineage>
        <taxon>Eukaryota</taxon>
        <taxon>Viridiplantae</taxon>
        <taxon>Chlorophyta</taxon>
        <taxon>core chlorophytes</taxon>
        <taxon>Chlorophyceae</taxon>
        <taxon>CS clade</taxon>
        <taxon>Chlamydomonadales</taxon>
        <taxon>Astrephomenaceae</taxon>
        <taxon>Astrephomene</taxon>
    </lineage>
</organism>
<dbReference type="AlphaFoldDB" id="A0AAD3HH48"/>
<comment type="caution">
    <text evidence="2">The sequence shown here is derived from an EMBL/GenBank/DDBJ whole genome shotgun (WGS) entry which is preliminary data.</text>
</comment>
<dbReference type="EMBL" id="BMAR01000001">
    <property type="protein sequence ID" value="GFR40642.1"/>
    <property type="molecule type" value="Genomic_DNA"/>
</dbReference>
<evidence type="ECO:0000313" key="3">
    <source>
        <dbReference type="Proteomes" id="UP001054857"/>
    </source>
</evidence>
<dbReference type="Proteomes" id="UP001054857">
    <property type="component" value="Unassembled WGS sequence"/>
</dbReference>
<evidence type="ECO:0000313" key="2">
    <source>
        <dbReference type="EMBL" id="GFR40642.1"/>
    </source>
</evidence>
<protein>
    <submittedName>
        <fullName evidence="2">Uncharacterized protein</fullName>
    </submittedName>
</protein>